<protein>
    <submittedName>
        <fullName evidence="1">Uncharacterized protein</fullName>
    </submittedName>
</protein>
<reference evidence="1" key="1">
    <citation type="journal article" date="2023" name="Science">
        <title>Genome structures resolve the early diversification of teleost fishes.</title>
        <authorList>
            <person name="Parey E."/>
            <person name="Louis A."/>
            <person name="Montfort J."/>
            <person name="Bouchez O."/>
            <person name="Roques C."/>
            <person name="Iampietro C."/>
            <person name="Lluch J."/>
            <person name="Castinel A."/>
            <person name="Donnadieu C."/>
            <person name="Desvignes T."/>
            <person name="Floi Bucao C."/>
            <person name="Jouanno E."/>
            <person name="Wen M."/>
            <person name="Mejri S."/>
            <person name="Dirks R."/>
            <person name="Jansen H."/>
            <person name="Henkel C."/>
            <person name="Chen W.J."/>
            <person name="Zahm M."/>
            <person name="Cabau C."/>
            <person name="Klopp C."/>
            <person name="Thompson A.W."/>
            <person name="Robinson-Rechavi M."/>
            <person name="Braasch I."/>
            <person name="Lecointre G."/>
            <person name="Bobe J."/>
            <person name="Postlethwait J.H."/>
            <person name="Berthelot C."/>
            <person name="Roest Crollius H."/>
            <person name="Guiguen Y."/>
        </authorList>
    </citation>
    <scope>NUCLEOTIDE SEQUENCE</scope>
    <source>
        <strain evidence="1">WJC10195</strain>
    </source>
</reference>
<keyword evidence="2" id="KW-1185">Reference proteome</keyword>
<gene>
    <name evidence="1" type="ORF">SKAU_G00158720</name>
</gene>
<dbReference type="EMBL" id="JAINUF010000005">
    <property type="protein sequence ID" value="KAJ8359347.1"/>
    <property type="molecule type" value="Genomic_DNA"/>
</dbReference>
<comment type="caution">
    <text evidence="1">The sequence shown here is derived from an EMBL/GenBank/DDBJ whole genome shotgun (WGS) entry which is preliminary data.</text>
</comment>
<evidence type="ECO:0000313" key="1">
    <source>
        <dbReference type="EMBL" id="KAJ8359347.1"/>
    </source>
</evidence>
<organism evidence="1 2">
    <name type="scientific">Synaphobranchus kaupii</name>
    <name type="common">Kaup's arrowtooth eel</name>
    <dbReference type="NCBI Taxonomy" id="118154"/>
    <lineage>
        <taxon>Eukaryota</taxon>
        <taxon>Metazoa</taxon>
        <taxon>Chordata</taxon>
        <taxon>Craniata</taxon>
        <taxon>Vertebrata</taxon>
        <taxon>Euteleostomi</taxon>
        <taxon>Actinopterygii</taxon>
        <taxon>Neopterygii</taxon>
        <taxon>Teleostei</taxon>
        <taxon>Anguilliformes</taxon>
        <taxon>Synaphobranchidae</taxon>
        <taxon>Synaphobranchus</taxon>
    </lineage>
</organism>
<accession>A0A9Q1FI28</accession>
<sequence>LAWRGSGSSLLGYRKALVWCFGENAFLRPWNWQRDRETSQLRSERPCRCTTSKIPYQALLTSTPVTPCILNPPLTRLLASHSDRLAPPA</sequence>
<proteinExistence type="predicted"/>
<name>A0A9Q1FI28_SYNKA</name>
<evidence type="ECO:0000313" key="2">
    <source>
        <dbReference type="Proteomes" id="UP001152622"/>
    </source>
</evidence>
<feature type="non-terminal residue" evidence="1">
    <location>
        <position position="1"/>
    </location>
</feature>
<dbReference type="AlphaFoldDB" id="A0A9Q1FI28"/>
<dbReference type="Proteomes" id="UP001152622">
    <property type="component" value="Chromosome 5"/>
</dbReference>